<keyword evidence="9" id="KW-0012">Acyltransferase</keyword>
<reference evidence="9 10" key="1">
    <citation type="submission" date="2024-04" db="EMBL/GenBank/DDBJ databases">
        <title>draft genome sequnece of Paenibacillus filicis.</title>
        <authorList>
            <person name="Kim D.-U."/>
        </authorList>
    </citation>
    <scope>NUCLEOTIDE SEQUENCE [LARGE SCALE GENOMIC DNA]</scope>
    <source>
        <strain evidence="9 10">KACC14197</strain>
    </source>
</reference>
<feature type="transmembrane region" description="Helical" evidence="7">
    <location>
        <begin position="134"/>
        <end position="154"/>
    </location>
</feature>
<dbReference type="GO" id="GO:0016746">
    <property type="term" value="F:acyltransferase activity"/>
    <property type="evidence" value="ECO:0007669"/>
    <property type="project" value="UniProtKB-KW"/>
</dbReference>
<comment type="caution">
    <text evidence="9">The sequence shown here is derived from an EMBL/GenBank/DDBJ whole genome shotgun (WGS) entry which is preliminary data.</text>
</comment>
<keyword evidence="3" id="KW-1003">Cell membrane</keyword>
<evidence type="ECO:0000256" key="3">
    <source>
        <dbReference type="ARBA" id="ARBA00022475"/>
    </source>
</evidence>
<feature type="transmembrane region" description="Helical" evidence="7">
    <location>
        <begin position="322"/>
        <end position="346"/>
    </location>
</feature>
<dbReference type="EMBL" id="JBBPCC010000001">
    <property type="protein sequence ID" value="MEK8126795.1"/>
    <property type="molecule type" value="Genomic_DNA"/>
</dbReference>
<feature type="transmembrane region" description="Helical" evidence="7">
    <location>
        <begin position="166"/>
        <end position="184"/>
    </location>
</feature>
<feature type="transmembrane region" description="Helical" evidence="7">
    <location>
        <begin position="254"/>
        <end position="272"/>
    </location>
</feature>
<comment type="similarity">
    <text evidence="2">Belongs to the acyltransferase 3 family.</text>
</comment>
<feature type="transmembrane region" description="Helical" evidence="7">
    <location>
        <begin position="95"/>
        <end position="114"/>
    </location>
</feature>
<gene>
    <name evidence="9" type="ORF">WMW72_02630</name>
</gene>
<keyword evidence="4 7" id="KW-0812">Transmembrane</keyword>
<evidence type="ECO:0000259" key="8">
    <source>
        <dbReference type="Pfam" id="PF01757"/>
    </source>
</evidence>
<name>A0ABU9DFG5_9BACL</name>
<dbReference type="InterPro" id="IPR002656">
    <property type="entry name" value="Acyl_transf_3_dom"/>
</dbReference>
<dbReference type="EC" id="2.3.1.-" evidence="9"/>
<dbReference type="PANTHER" id="PTHR40074">
    <property type="entry name" value="O-ACETYLTRANSFERASE WECH"/>
    <property type="match status" value="1"/>
</dbReference>
<proteinExistence type="inferred from homology"/>
<keyword evidence="5 7" id="KW-1133">Transmembrane helix</keyword>
<comment type="subcellular location">
    <subcellularLocation>
        <location evidence="1">Cell membrane</location>
        <topology evidence="1">Multi-pass membrane protein</topology>
    </subcellularLocation>
</comment>
<evidence type="ECO:0000256" key="6">
    <source>
        <dbReference type="ARBA" id="ARBA00023136"/>
    </source>
</evidence>
<evidence type="ECO:0000256" key="5">
    <source>
        <dbReference type="ARBA" id="ARBA00022989"/>
    </source>
</evidence>
<organism evidence="9 10">
    <name type="scientific">Paenibacillus filicis</name>
    <dbReference type="NCBI Taxonomy" id="669464"/>
    <lineage>
        <taxon>Bacteria</taxon>
        <taxon>Bacillati</taxon>
        <taxon>Bacillota</taxon>
        <taxon>Bacilli</taxon>
        <taxon>Bacillales</taxon>
        <taxon>Paenibacillaceae</taxon>
        <taxon>Paenibacillus</taxon>
    </lineage>
</organism>
<sequence>MSSKKMSQPKLLELDIVRAIAILAVLAIHNSSDAIGELSLGSGSQTLYVIINKLNNFAVPVFLLLSGLVLFYRYQGDFSGKQAFSFYVKRVRQVLIPYVAWSLFYYLYYQWLFLRPDLKLDWAAFWELLPWADAWYHLYFMVIIVQFYLLFPLLMWLCRWSWFRRWLGWIGLAVQVAFYSYHYWVEPFEHMASLCFNYFSVFALGGWIGLHYASFSAWLRRRFAVVLTATVAAGAAFTSIFLAEGRVELQVNPYVYQALFFGYAALVSLTLIRIGQLVVERWKTLSKMLFALGSVSFGIYLMHPAVLTYYRLRYHYDGGSILLYHAYTLGGFVLTLALPWLLVYAYQRVMKLVRRKPVRPVPKPEIG</sequence>
<feature type="domain" description="Acyltransferase 3" evidence="8">
    <location>
        <begin position="13"/>
        <end position="343"/>
    </location>
</feature>
<feature type="transmembrane region" description="Helical" evidence="7">
    <location>
        <begin position="190"/>
        <end position="210"/>
    </location>
</feature>
<feature type="transmembrane region" description="Helical" evidence="7">
    <location>
        <begin position="222"/>
        <end position="242"/>
    </location>
</feature>
<keyword evidence="9" id="KW-0808">Transferase</keyword>
<evidence type="ECO:0000313" key="10">
    <source>
        <dbReference type="Proteomes" id="UP001469365"/>
    </source>
</evidence>
<evidence type="ECO:0000256" key="2">
    <source>
        <dbReference type="ARBA" id="ARBA00007400"/>
    </source>
</evidence>
<feature type="transmembrane region" description="Helical" evidence="7">
    <location>
        <begin position="57"/>
        <end position="74"/>
    </location>
</feature>
<dbReference type="Proteomes" id="UP001469365">
    <property type="component" value="Unassembled WGS sequence"/>
</dbReference>
<keyword evidence="10" id="KW-1185">Reference proteome</keyword>
<feature type="transmembrane region" description="Helical" evidence="7">
    <location>
        <begin position="284"/>
        <end position="302"/>
    </location>
</feature>
<evidence type="ECO:0000256" key="7">
    <source>
        <dbReference type="SAM" id="Phobius"/>
    </source>
</evidence>
<dbReference type="Pfam" id="PF01757">
    <property type="entry name" value="Acyl_transf_3"/>
    <property type="match status" value="1"/>
</dbReference>
<protein>
    <submittedName>
        <fullName evidence="9">Acyltransferase</fullName>
        <ecNumber evidence="9">2.3.1.-</ecNumber>
    </submittedName>
</protein>
<keyword evidence="6 7" id="KW-0472">Membrane</keyword>
<evidence type="ECO:0000256" key="1">
    <source>
        <dbReference type="ARBA" id="ARBA00004651"/>
    </source>
</evidence>
<evidence type="ECO:0000256" key="4">
    <source>
        <dbReference type="ARBA" id="ARBA00022692"/>
    </source>
</evidence>
<dbReference type="PANTHER" id="PTHR40074:SF2">
    <property type="entry name" value="O-ACETYLTRANSFERASE WECH"/>
    <property type="match status" value="1"/>
</dbReference>
<dbReference type="RefSeq" id="WP_341413843.1">
    <property type="nucleotide sequence ID" value="NZ_JBBPCC010000001.1"/>
</dbReference>
<evidence type="ECO:0000313" key="9">
    <source>
        <dbReference type="EMBL" id="MEK8126795.1"/>
    </source>
</evidence>
<accession>A0ABU9DFG5</accession>